<dbReference type="GO" id="GO:0005886">
    <property type="term" value="C:plasma membrane"/>
    <property type="evidence" value="ECO:0007669"/>
    <property type="project" value="TreeGrafter"/>
</dbReference>
<gene>
    <name evidence="4" type="ORF">MSEDJ_31220</name>
</gene>
<comment type="catalytic activity">
    <reaction evidence="2">
        <text>oxidized coenzyme F420-(gamma-L-Glu)(n) + a quinol + H(+) = reduced coenzyme F420-(gamma-L-Glu)(n) + a quinone</text>
        <dbReference type="Rhea" id="RHEA:39663"/>
        <dbReference type="Rhea" id="RHEA-COMP:12939"/>
        <dbReference type="Rhea" id="RHEA-COMP:14378"/>
        <dbReference type="ChEBI" id="CHEBI:15378"/>
        <dbReference type="ChEBI" id="CHEBI:24646"/>
        <dbReference type="ChEBI" id="CHEBI:132124"/>
        <dbReference type="ChEBI" id="CHEBI:133980"/>
        <dbReference type="ChEBI" id="CHEBI:139511"/>
    </reaction>
</comment>
<keyword evidence="5" id="KW-1185">Reference proteome</keyword>
<dbReference type="Pfam" id="PF04075">
    <property type="entry name" value="F420H2_quin_red"/>
    <property type="match status" value="1"/>
</dbReference>
<dbReference type="NCBIfam" id="TIGR00026">
    <property type="entry name" value="hi_GC_TIGR00026"/>
    <property type="match status" value="1"/>
</dbReference>
<dbReference type="InterPro" id="IPR004378">
    <property type="entry name" value="F420H2_quin_Rdtase"/>
</dbReference>
<name>A0A7I7QT24_9MYCO</name>
<organism evidence="4 5">
    <name type="scientific">Mycolicibacterium sediminis</name>
    <dbReference type="NCBI Taxonomy" id="1286180"/>
    <lineage>
        <taxon>Bacteria</taxon>
        <taxon>Bacillati</taxon>
        <taxon>Actinomycetota</taxon>
        <taxon>Actinomycetes</taxon>
        <taxon>Mycobacteriales</taxon>
        <taxon>Mycobacteriaceae</taxon>
        <taxon>Mycolicibacterium</taxon>
    </lineage>
</organism>
<dbReference type="InterPro" id="IPR012349">
    <property type="entry name" value="Split_barrel_FMN-bd"/>
</dbReference>
<dbReference type="AlphaFoldDB" id="A0A7I7QT24"/>
<reference evidence="4 5" key="1">
    <citation type="journal article" date="2019" name="Emerg. Microbes Infect.">
        <title>Comprehensive subspecies identification of 175 nontuberculous mycobacteria species based on 7547 genomic profiles.</title>
        <authorList>
            <person name="Matsumoto Y."/>
            <person name="Kinjo T."/>
            <person name="Motooka D."/>
            <person name="Nabeya D."/>
            <person name="Jung N."/>
            <person name="Uechi K."/>
            <person name="Horii T."/>
            <person name="Iida T."/>
            <person name="Fujita J."/>
            <person name="Nakamura S."/>
        </authorList>
    </citation>
    <scope>NUCLEOTIDE SEQUENCE [LARGE SCALE GENOMIC DNA]</scope>
    <source>
        <strain evidence="4 5">JCM 17899</strain>
    </source>
</reference>
<proteinExistence type="inferred from homology"/>
<dbReference type="GO" id="GO:0016491">
    <property type="term" value="F:oxidoreductase activity"/>
    <property type="evidence" value="ECO:0007669"/>
    <property type="project" value="InterPro"/>
</dbReference>
<evidence type="ECO:0000313" key="5">
    <source>
        <dbReference type="Proteomes" id="UP000467193"/>
    </source>
</evidence>
<dbReference type="Gene3D" id="2.30.110.10">
    <property type="entry name" value="Electron Transport, Fmn-binding Protein, Chain A"/>
    <property type="match status" value="1"/>
</dbReference>
<sequence>MPVALPGTHPPNQAGGSPSIGRMGIPEVDPTAGSPMLRHGARLTGNKPGRWLARRVAPRIDRRLLRISRGRVSTAMVTPELLLVTTGARTGARRTTPLTYFTDGGRAVVVASNYGSSRHPAWYYNVLAHPTVTISAGGHTGTFVGREVSGPERDRLWDLATTFIPSYAQYEELAGSRTIPIVAFTPDPMTG</sequence>
<evidence type="ECO:0000256" key="2">
    <source>
        <dbReference type="ARBA" id="ARBA00049106"/>
    </source>
</evidence>
<dbReference type="PANTHER" id="PTHR39428">
    <property type="entry name" value="F420H(2)-DEPENDENT QUINONE REDUCTASE RV1261C"/>
    <property type="match status" value="1"/>
</dbReference>
<evidence type="ECO:0000313" key="4">
    <source>
        <dbReference type="EMBL" id="BBY29026.1"/>
    </source>
</evidence>
<dbReference type="KEGG" id="msei:MSEDJ_31220"/>
<dbReference type="PANTHER" id="PTHR39428:SF1">
    <property type="entry name" value="F420H(2)-DEPENDENT QUINONE REDUCTASE RV1261C"/>
    <property type="match status" value="1"/>
</dbReference>
<dbReference type="EMBL" id="AP022588">
    <property type="protein sequence ID" value="BBY29026.1"/>
    <property type="molecule type" value="Genomic_DNA"/>
</dbReference>
<evidence type="ECO:0008006" key="6">
    <source>
        <dbReference type="Google" id="ProtNLM"/>
    </source>
</evidence>
<protein>
    <recommendedName>
        <fullName evidence="6">Nitroreductase</fullName>
    </recommendedName>
</protein>
<accession>A0A7I7QT24</accession>
<dbReference type="GO" id="GO:0070967">
    <property type="term" value="F:coenzyme F420 binding"/>
    <property type="evidence" value="ECO:0007669"/>
    <property type="project" value="TreeGrafter"/>
</dbReference>
<evidence type="ECO:0000256" key="1">
    <source>
        <dbReference type="ARBA" id="ARBA00008710"/>
    </source>
</evidence>
<dbReference type="Proteomes" id="UP000467193">
    <property type="component" value="Chromosome"/>
</dbReference>
<evidence type="ECO:0000256" key="3">
    <source>
        <dbReference type="SAM" id="MobiDB-lite"/>
    </source>
</evidence>
<feature type="region of interest" description="Disordered" evidence="3">
    <location>
        <begin position="1"/>
        <end position="43"/>
    </location>
</feature>
<comment type="similarity">
    <text evidence="1">Belongs to the F420H(2)-dependent quinone reductase family.</text>
</comment>